<dbReference type="EMBL" id="BAAABU010000001">
    <property type="protein sequence ID" value="GAA0208907.1"/>
    <property type="molecule type" value="Genomic_DNA"/>
</dbReference>
<sequence length="109" mass="11446">MSRLGGMTEIDRRRTLGLAGFLLPSALLVALYFAYSSDTFASWGWLGGEYAYAFIGVAVGAILLGCVVKLVRLDKPGGAFGTGLVLGGALGVLVVVAFIVVFLVAWSRM</sequence>
<evidence type="ECO:0000313" key="2">
    <source>
        <dbReference type="EMBL" id="GAA0208907.1"/>
    </source>
</evidence>
<proteinExistence type="predicted"/>
<feature type="transmembrane region" description="Helical" evidence="1">
    <location>
        <begin position="16"/>
        <end position="35"/>
    </location>
</feature>
<reference evidence="2 3" key="1">
    <citation type="journal article" date="2019" name="Int. J. Syst. Evol. Microbiol.">
        <title>The Global Catalogue of Microorganisms (GCM) 10K type strain sequencing project: providing services to taxonomists for standard genome sequencing and annotation.</title>
        <authorList>
            <consortium name="The Broad Institute Genomics Platform"/>
            <consortium name="The Broad Institute Genome Sequencing Center for Infectious Disease"/>
            <person name="Wu L."/>
            <person name="Ma J."/>
        </authorList>
    </citation>
    <scope>NUCLEOTIDE SEQUENCE [LARGE SCALE GENOMIC DNA]</scope>
    <source>
        <strain evidence="2 3">JCM 3380</strain>
    </source>
</reference>
<keyword evidence="3" id="KW-1185">Reference proteome</keyword>
<protein>
    <recommendedName>
        <fullName evidence="4">DUF4190 domain-containing protein</fullName>
    </recommendedName>
</protein>
<evidence type="ECO:0000313" key="3">
    <source>
        <dbReference type="Proteomes" id="UP001500416"/>
    </source>
</evidence>
<dbReference type="Proteomes" id="UP001500416">
    <property type="component" value="Unassembled WGS sequence"/>
</dbReference>
<keyword evidence="1" id="KW-1133">Transmembrane helix</keyword>
<evidence type="ECO:0008006" key="4">
    <source>
        <dbReference type="Google" id="ProtNLM"/>
    </source>
</evidence>
<organism evidence="2 3">
    <name type="scientific">Saccharothrix mutabilis subsp. mutabilis</name>
    <dbReference type="NCBI Taxonomy" id="66855"/>
    <lineage>
        <taxon>Bacteria</taxon>
        <taxon>Bacillati</taxon>
        <taxon>Actinomycetota</taxon>
        <taxon>Actinomycetes</taxon>
        <taxon>Pseudonocardiales</taxon>
        <taxon>Pseudonocardiaceae</taxon>
        <taxon>Saccharothrix</taxon>
    </lineage>
</organism>
<keyword evidence="1" id="KW-0812">Transmembrane</keyword>
<feature type="transmembrane region" description="Helical" evidence="1">
    <location>
        <begin position="83"/>
        <end position="106"/>
    </location>
</feature>
<accession>A0ABN0T110</accession>
<keyword evidence="1" id="KW-0472">Membrane</keyword>
<feature type="transmembrane region" description="Helical" evidence="1">
    <location>
        <begin position="50"/>
        <end position="71"/>
    </location>
</feature>
<name>A0ABN0T110_9PSEU</name>
<gene>
    <name evidence="2" type="ORF">GCM10010492_03190</name>
</gene>
<evidence type="ECO:0000256" key="1">
    <source>
        <dbReference type="SAM" id="Phobius"/>
    </source>
</evidence>
<comment type="caution">
    <text evidence="2">The sequence shown here is derived from an EMBL/GenBank/DDBJ whole genome shotgun (WGS) entry which is preliminary data.</text>
</comment>